<evidence type="ECO:0000313" key="2">
    <source>
        <dbReference type="Proteomes" id="UP001221413"/>
    </source>
</evidence>
<comment type="caution">
    <text evidence="1">The sequence shown here is derived from an EMBL/GenBank/DDBJ whole genome shotgun (WGS) entry which is preliminary data.</text>
</comment>
<accession>A0AAD6J175</accession>
<sequence length="108" mass="11950">MPTTILAMMTVTQLPNEKTSKATAAMPTVSDCLRPTAPPMVYKPIMTMTASTSVLLKFSRGSRCHGQCNATYIPPSQRCCTCLATRWQRFKEEAMTGRVGRRMGRTVC</sequence>
<keyword evidence="2" id="KW-1185">Reference proteome</keyword>
<dbReference type="Proteomes" id="UP001221413">
    <property type="component" value="Unassembled WGS sequence"/>
</dbReference>
<gene>
    <name evidence="1" type="ORF">Dda_3400</name>
</gene>
<protein>
    <submittedName>
        <fullName evidence="1">Uncharacterized protein</fullName>
    </submittedName>
</protein>
<name>A0AAD6J175_DREDA</name>
<dbReference type="EMBL" id="JAQGDS010000003">
    <property type="protein sequence ID" value="KAJ6262589.1"/>
    <property type="molecule type" value="Genomic_DNA"/>
</dbReference>
<evidence type="ECO:0000313" key="1">
    <source>
        <dbReference type="EMBL" id="KAJ6262589.1"/>
    </source>
</evidence>
<reference evidence="1" key="1">
    <citation type="submission" date="2023-01" db="EMBL/GenBank/DDBJ databases">
        <title>The chitinases involved in constricting ring structure development in the nematode-trapping fungus Drechslerella dactyloides.</title>
        <authorList>
            <person name="Wang R."/>
            <person name="Zhang L."/>
            <person name="Tang P."/>
            <person name="Li S."/>
            <person name="Liang L."/>
        </authorList>
    </citation>
    <scope>NUCLEOTIDE SEQUENCE</scope>
    <source>
        <strain evidence="1">YMF1.00031</strain>
    </source>
</reference>
<proteinExistence type="predicted"/>
<dbReference type="AlphaFoldDB" id="A0AAD6J175"/>
<organism evidence="1 2">
    <name type="scientific">Drechslerella dactyloides</name>
    <name type="common">Nematode-trapping fungus</name>
    <name type="synonym">Arthrobotrys dactyloides</name>
    <dbReference type="NCBI Taxonomy" id="74499"/>
    <lineage>
        <taxon>Eukaryota</taxon>
        <taxon>Fungi</taxon>
        <taxon>Dikarya</taxon>
        <taxon>Ascomycota</taxon>
        <taxon>Pezizomycotina</taxon>
        <taxon>Orbiliomycetes</taxon>
        <taxon>Orbiliales</taxon>
        <taxon>Orbiliaceae</taxon>
        <taxon>Drechslerella</taxon>
    </lineage>
</organism>